<sequence>MRFSLLSGSPASQSEVLQFHRQSTAFKERESRLKQELEPFFREDYGPNFVGLTARSFRAGSIVHSTDLTFHTNTSIPTEEAIFNTMIRAGRSGTTTLPITHVNGTALITSLVSSTTSLFKVWNLGVASLLLLAQWLAH</sequence>
<reference evidence="1" key="1">
    <citation type="submission" date="2020-10" db="EMBL/GenBank/DDBJ databases">
        <title>Chromosome-scale genome assembly of the Allis shad, Alosa alosa.</title>
        <authorList>
            <person name="Margot Z."/>
            <person name="Christophe K."/>
            <person name="Cabau C."/>
            <person name="Louis A."/>
            <person name="Berthelot C."/>
            <person name="Parey E."/>
            <person name="Roest Crollius H."/>
            <person name="Montfort J."/>
            <person name="Robinson-Rechavi M."/>
            <person name="Bucao C."/>
            <person name="Bouchez O."/>
            <person name="Gislard M."/>
            <person name="Lluch J."/>
            <person name="Milhes M."/>
            <person name="Lampietro C."/>
            <person name="Lopez Roques C."/>
            <person name="Donnadieu C."/>
            <person name="Braasch I."/>
            <person name="Desvignes T."/>
            <person name="Postlethwait J."/>
            <person name="Bobe J."/>
            <person name="Guiguen Y."/>
        </authorList>
    </citation>
    <scope>NUCLEOTIDE SEQUENCE</scope>
    <source>
        <strain evidence="1">M-15738</strain>
        <tissue evidence="1">Blood</tissue>
    </source>
</reference>
<organism evidence="1 2">
    <name type="scientific">Alosa alosa</name>
    <name type="common">allis shad</name>
    <dbReference type="NCBI Taxonomy" id="278164"/>
    <lineage>
        <taxon>Eukaryota</taxon>
        <taxon>Metazoa</taxon>
        <taxon>Chordata</taxon>
        <taxon>Craniata</taxon>
        <taxon>Vertebrata</taxon>
        <taxon>Euteleostomi</taxon>
        <taxon>Actinopterygii</taxon>
        <taxon>Neopterygii</taxon>
        <taxon>Teleostei</taxon>
        <taxon>Clupei</taxon>
        <taxon>Clupeiformes</taxon>
        <taxon>Clupeoidei</taxon>
        <taxon>Clupeidae</taxon>
        <taxon>Alosa</taxon>
    </lineage>
</organism>
<dbReference type="EMBL" id="JADWDJ010000007">
    <property type="protein sequence ID" value="KAG5277693.1"/>
    <property type="molecule type" value="Genomic_DNA"/>
</dbReference>
<evidence type="ECO:0000313" key="1">
    <source>
        <dbReference type="EMBL" id="KAG5277693.1"/>
    </source>
</evidence>
<protein>
    <recommendedName>
        <fullName evidence="3">SEA domain-containing protein</fullName>
    </recommendedName>
</protein>
<proteinExistence type="predicted"/>
<dbReference type="AlphaFoldDB" id="A0AAV6GRC5"/>
<gene>
    <name evidence="1" type="ORF">AALO_G00090340</name>
</gene>
<keyword evidence="2" id="KW-1185">Reference proteome</keyword>
<dbReference type="Proteomes" id="UP000823561">
    <property type="component" value="Chromosome 7"/>
</dbReference>
<evidence type="ECO:0000313" key="2">
    <source>
        <dbReference type="Proteomes" id="UP000823561"/>
    </source>
</evidence>
<evidence type="ECO:0008006" key="3">
    <source>
        <dbReference type="Google" id="ProtNLM"/>
    </source>
</evidence>
<name>A0AAV6GRC5_9TELE</name>
<comment type="caution">
    <text evidence="1">The sequence shown here is derived from an EMBL/GenBank/DDBJ whole genome shotgun (WGS) entry which is preliminary data.</text>
</comment>
<accession>A0AAV6GRC5</accession>